<dbReference type="Pfam" id="PF09925">
    <property type="entry name" value="DUF2157"/>
    <property type="match status" value="1"/>
</dbReference>
<feature type="transmembrane region" description="Helical" evidence="1">
    <location>
        <begin position="242"/>
        <end position="258"/>
    </location>
</feature>
<accession>A0A916JAP3</accession>
<dbReference type="RefSeq" id="WP_215238773.1">
    <property type="nucleotide sequence ID" value="NZ_CAJRAF010000002.1"/>
</dbReference>
<keyword evidence="1" id="KW-1133">Transmembrane helix</keyword>
<evidence type="ECO:0000259" key="2">
    <source>
        <dbReference type="Pfam" id="PF09925"/>
    </source>
</evidence>
<sequence>MTTKDILNQLVSDNIIAPEQSSAISEYESGKAFSVHWELRSILYLGIVIFGSGLGVIIYQNIDTIGHQVIIALIALLMTACFAYTIKKRVPFSWALVESPEKFSPHSLLLGCTLLLILEGYLQYQYTIFGTRYGLAVLIPTIVFFFCAYRFDHRGILSMAITGLASWLGLTIAPLSVLSDNDFTDIKLLATAISLGLVLMAISRLSQDKGLKSHFAFTYLLLGGNLAALASLTAMFSTEPKILFMISAAAVSFYYIRYSRQAQSLLFLLLGVIYGYIVVTYGLFIITPDEALAALAIYYFLFSSIGVIFFLLNVKKILGTTNEKSI</sequence>
<feature type="transmembrane region" description="Helical" evidence="1">
    <location>
        <begin position="188"/>
        <end position="205"/>
    </location>
</feature>
<organism evidence="3 4">
    <name type="scientific">Dyadobacter helix</name>
    <dbReference type="NCBI Taxonomy" id="2822344"/>
    <lineage>
        <taxon>Bacteria</taxon>
        <taxon>Pseudomonadati</taxon>
        <taxon>Bacteroidota</taxon>
        <taxon>Cytophagia</taxon>
        <taxon>Cytophagales</taxon>
        <taxon>Spirosomataceae</taxon>
        <taxon>Dyadobacter</taxon>
    </lineage>
</organism>
<keyword evidence="1" id="KW-0812">Transmembrane</keyword>
<feature type="transmembrane region" description="Helical" evidence="1">
    <location>
        <begin position="41"/>
        <end position="59"/>
    </location>
</feature>
<proteinExistence type="predicted"/>
<protein>
    <recommendedName>
        <fullName evidence="2">DUF2157 domain-containing protein</fullName>
    </recommendedName>
</protein>
<dbReference type="AlphaFoldDB" id="A0A916JAP3"/>
<feature type="transmembrane region" description="Helical" evidence="1">
    <location>
        <begin position="65"/>
        <end position="86"/>
    </location>
</feature>
<keyword evidence="4" id="KW-1185">Reference proteome</keyword>
<evidence type="ECO:0000313" key="3">
    <source>
        <dbReference type="EMBL" id="CAG4998881.1"/>
    </source>
</evidence>
<feature type="transmembrane region" description="Helical" evidence="1">
    <location>
        <begin position="265"/>
        <end position="286"/>
    </location>
</feature>
<feature type="transmembrane region" description="Helical" evidence="1">
    <location>
        <begin position="130"/>
        <end position="149"/>
    </location>
</feature>
<evidence type="ECO:0000313" key="4">
    <source>
        <dbReference type="Proteomes" id="UP000680038"/>
    </source>
</evidence>
<dbReference type="EMBL" id="CAJRAF010000002">
    <property type="protein sequence ID" value="CAG4998881.1"/>
    <property type="molecule type" value="Genomic_DNA"/>
</dbReference>
<feature type="domain" description="DUF2157" evidence="2">
    <location>
        <begin position="9"/>
        <end position="155"/>
    </location>
</feature>
<feature type="transmembrane region" description="Helical" evidence="1">
    <location>
        <begin position="156"/>
        <end position="176"/>
    </location>
</feature>
<keyword evidence="1" id="KW-0472">Membrane</keyword>
<dbReference type="InterPro" id="IPR018677">
    <property type="entry name" value="DUF2157"/>
</dbReference>
<comment type="caution">
    <text evidence="3">The sequence shown here is derived from an EMBL/GenBank/DDBJ whole genome shotgun (WGS) entry which is preliminary data.</text>
</comment>
<name>A0A916JAP3_9BACT</name>
<gene>
    <name evidence="3" type="ORF">DYBT9275_02100</name>
</gene>
<feature type="transmembrane region" description="Helical" evidence="1">
    <location>
        <begin position="292"/>
        <end position="314"/>
    </location>
</feature>
<reference evidence="3" key="1">
    <citation type="submission" date="2021-04" db="EMBL/GenBank/DDBJ databases">
        <authorList>
            <person name="Rodrigo-Torres L."/>
            <person name="Arahal R. D."/>
            <person name="Lucena T."/>
        </authorList>
    </citation>
    <scope>NUCLEOTIDE SEQUENCE</scope>
    <source>
        <strain evidence="3">CECT 9275</strain>
    </source>
</reference>
<evidence type="ECO:0000256" key="1">
    <source>
        <dbReference type="SAM" id="Phobius"/>
    </source>
</evidence>
<feature type="transmembrane region" description="Helical" evidence="1">
    <location>
        <begin position="217"/>
        <end position="236"/>
    </location>
</feature>
<dbReference type="Proteomes" id="UP000680038">
    <property type="component" value="Unassembled WGS sequence"/>
</dbReference>
<feature type="transmembrane region" description="Helical" evidence="1">
    <location>
        <begin position="107"/>
        <end position="124"/>
    </location>
</feature>